<protein>
    <submittedName>
        <fullName evidence="2">Uncharacterized protein</fullName>
    </submittedName>
</protein>
<feature type="compositionally biased region" description="Polar residues" evidence="1">
    <location>
        <begin position="22"/>
        <end position="47"/>
    </location>
</feature>
<sequence length="763" mass="82849">MGSFLSIQSGNKQRRSNRLSKPPSTFTSRSASCRAPRQTSSADSSVAPNHAPWQDSSTAASVSIDLPGPESNDRRSQSIPSVSLQSEAPWTSVNGTGKRQSLSREPKHVCLRLDTSHSGISGPLCRRASFQPSKQPTTLHSEPRSPSVRPGPPRRSYSVNSPAPGTRSAMHQGSLEEATSSNTHFMIDSPGFSLIRRRSLLTRPGIATRRSVRGATRRCPSPIGQELGFSLSCTDESPQLFQWPLIDREDTVLQHTNSLAEVRPPTPGDFGYTHLGALKLGSLRVVNGSASPCPSDRSRLRPSSPIQDTSATHATELRWSRDHLTQDDPSGIATSSSPGMGDYQSGPEEIRGPVAVPVSEHTSVDGPNNGISSSNGHMPCPFGNKPSTIVQIPSFPGITRYEDFPASPFSFEKSPIIARSHGLYAKEAEDEAIYVSDEETPLDFIGETSQEAPRPRKFSHSHRKVDSGYSSAASVRSLQENNRTGASLDSQESTQRPSGCRRFTLGGTELCDVENHSKLSQQLPMNRRLSLQGPRMSPTGVTRGWSTNMATMCLETPQIPTSGRPRSLSFASSQHPGHTVSLSPYCTQLRQLEASSSRATLPSKRIPDTAAIPTADDTMSNEQLCESFATRNARFSYGRDTVLENSNQRTTDAVLNSDKSHTFDSHRSKSGEKILKKTPNVAHDQNPRAIAANVASQCLESEIEALVAPTSQRPGGAVDVGRVYPEPLRGRTKSRTLDIERRMSAKQLNRPDVYAIASPLIHP</sequence>
<gene>
    <name evidence="2" type="ORF">BDV33DRAFT_182547</name>
</gene>
<evidence type="ECO:0000313" key="3">
    <source>
        <dbReference type="Proteomes" id="UP000326799"/>
    </source>
</evidence>
<feature type="compositionally biased region" description="Basic and acidic residues" evidence="1">
    <location>
        <begin position="315"/>
        <end position="326"/>
    </location>
</feature>
<feature type="region of interest" description="Disordered" evidence="1">
    <location>
        <begin position="445"/>
        <end position="501"/>
    </location>
</feature>
<feature type="region of interest" description="Disordered" evidence="1">
    <location>
        <begin position="288"/>
        <end position="378"/>
    </location>
</feature>
<feature type="region of interest" description="Disordered" evidence="1">
    <location>
        <begin position="1"/>
        <end position="106"/>
    </location>
</feature>
<feature type="compositionally biased region" description="Polar residues" evidence="1">
    <location>
        <begin position="1"/>
        <end position="11"/>
    </location>
</feature>
<accession>A0A5N6EDX6</accession>
<dbReference type="Proteomes" id="UP000326799">
    <property type="component" value="Unassembled WGS sequence"/>
</dbReference>
<dbReference type="AlphaFoldDB" id="A0A5N6EDX6"/>
<name>A0A5N6EDX6_9EURO</name>
<feature type="compositionally biased region" description="Polar residues" evidence="1">
    <location>
        <begin position="468"/>
        <end position="497"/>
    </location>
</feature>
<dbReference type="EMBL" id="ML733532">
    <property type="protein sequence ID" value="KAB8214550.1"/>
    <property type="molecule type" value="Genomic_DNA"/>
</dbReference>
<proteinExistence type="predicted"/>
<feature type="compositionally biased region" description="Polar residues" evidence="1">
    <location>
        <begin position="77"/>
        <end position="100"/>
    </location>
</feature>
<feature type="compositionally biased region" description="Polar residues" evidence="1">
    <location>
        <begin position="365"/>
        <end position="376"/>
    </location>
</feature>
<feature type="compositionally biased region" description="Low complexity" evidence="1">
    <location>
        <begin position="144"/>
        <end position="158"/>
    </location>
</feature>
<keyword evidence="3" id="KW-1185">Reference proteome</keyword>
<feature type="region of interest" description="Disordered" evidence="1">
    <location>
        <begin position="121"/>
        <end position="174"/>
    </location>
</feature>
<feature type="compositionally biased region" description="Low complexity" evidence="1">
    <location>
        <begin position="291"/>
        <end position="305"/>
    </location>
</feature>
<organism evidence="2 3">
    <name type="scientific">Aspergillus novoparasiticus</name>
    <dbReference type="NCBI Taxonomy" id="986946"/>
    <lineage>
        <taxon>Eukaryota</taxon>
        <taxon>Fungi</taxon>
        <taxon>Dikarya</taxon>
        <taxon>Ascomycota</taxon>
        <taxon>Pezizomycotina</taxon>
        <taxon>Eurotiomycetes</taxon>
        <taxon>Eurotiomycetidae</taxon>
        <taxon>Eurotiales</taxon>
        <taxon>Aspergillaceae</taxon>
        <taxon>Aspergillus</taxon>
        <taxon>Aspergillus subgen. Circumdati</taxon>
    </lineage>
</organism>
<feature type="compositionally biased region" description="Polar residues" evidence="1">
    <location>
        <begin position="130"/>
        <end position="140"/>
    </location>
</feature>
<evidence type="ECO:0000313" key="2">
    <source>
        <dbReference type="EMBL" id="KAB8214550.1"/>
    </source>
</evidence>
<reference evidence="2 3" key="1">
    <citation type="submission" date="2019-04" db="EMBL/GenBank/DDBJ databases">
        <title>Fungal friends and foes A comparative genomics study of 23 Aspergillus species from section Flavi.</title>
        <authorList>
            <consortium name="DOE Joint Genome Institute"/>
            <person name="Kjaerbolling I."/>
            <person name="Vesth T.C."/>
            <person name="Frisvad J.C."/>
            <person name="Nybo J.L."/>
            <person name="Theobald S."/>
            <person name="Kildgaard S."/>
            <person name="Petersen T.I."/>
            <person name="Kuo A."/>
            <person name="Sato A."/>
            <person name="Lyhne E.K."/>
            <person name="Kogle M.E."/>
            <person name="Wiebenga A."/>
            <person name="Kun R.S."/>
            <person name="Lubbers R.J."/>
            <person name="Makela M.R."/>
            <person name="Barry K."/>
            <person name="Chovatia M."/>
            <person name="Clum A."/>
            <person name="Daum C."/>
            <person name="Haridas S."/>
            <person name="He G."/>
            <person name="LaButti K."/>
            <person name="Lipzen A."/>
            <person name="Mondo S."/>
            <person name="Pangilinan J."/>
            <person name="Riley R."/>
            <person name="Salamov A."/>
            <person name="Simmons B.A."/>
            <person name="Magnuson J.K."/>
            <person name="Henrissat B."/>
            <person name="Mortensen U.H."/>
            <person name="Larsen T.O."/>
            <person name="De vries R.P."/>
            <person name="Grigoriev I.V."/>
            <person name="Machida M."/>
            <person name="Baker S.E."/>
            <person name="Andersen M.R."/>
        </authorList>
    </citation>
    <scope>NUCLEOTIDE SEQUENCE [LARGE SCALE GENOMIC DNA]</scope>
    <source>
        <strain evidence="2 3">CBS 126849</strain>
    </source>
</reference>
<evidence type="ECO:0000256" key="1">
    <source>
        <dbReference type="SAM" id="MobiDB-lite"/>
    </source>
</evidence>